<feature type="non-terminal residue" evidence="2">
    <location>
        <position position="1"/>
    </location>
</feature>
<dbReference type="GeneID" id="17043967"/>
<evidence type="ECO:0000313" key="2">
    <source>
        <dbReference type="EMBL" id="EIE26239.1"/>
    </source>
</evidence>
<dbReference type="OrthoDB" id="10254304at2759"/>
<keyword evidence="3" id="KW-1185">Reference proteome</keyword>
<dbReference type="GO" id="GO:0140664">
    <property type="term" value="F:ATP-dependent DNA damage sensor activity"/>
    <property type="evidence" value="ECO:0007669"/>
    <property type="project" value="InterPro"/>
</dbReference>
<dbReference type="AlphaFoldDB" id="I0Z6H0"/>
<dbReference type="STRING" id="574566.I0Z6H0"/>
<feature type="domain" description="MutL C-terminal dimerisation" evidence="1">
    <location>
        <begin position="6"/>
        <end position="144"/>
    </location>
</feature>
<dbReference type="KEGG" id="csl:COCSUDRAFT_83614"/>
<dbReference type="FunFam" id="3.30.1370.100:FF:000001">
    <property type="entry name" value="Mismatch repair endonuclease pms1, putative"/>
    <property type="match status" value="1"/>
</dbReference>
<sequence length="181" mass="20382">FARMDVVGQFNLGFILAKLGKDLFIVDQHAADEKYNFERLQQITLLNRQPLLRPQPLHLTPAEAILLKDKIDIFHTNGFDFKEDDQGQLHLTAVPFSKDTVFGIQDVQELLHLMISGNSAAFQMVRAMLAMRACRSSVMIGKALTASQMQTILSRLSALESPWNCPHGRPTLRHLSTLAQE</sequence>
<organism evidence="2 3">
    <name type="scientific">Coccomyxa subellipsoidea (strain C-169)</name>
    <name type="common">Green microalga</name>
    <dbReference type="NCBI Taxonomy" id="574566"/>
    <lineage>
        <taxon>Eukaryota</taxon>
        <taxon>Viridiplantae</taxon>
        <taxon>Chlorophyta</taxon>
        <taxon>core chlorophytes</taxon>
        <taxon>Trebouxiophyceae</taxon>
        <taxon>Trebouxiophyceae incertae sedis</taxon>
        <taxon>Coccomyxaceae</taxon>
        <taxon>Coccomyxa</taxon>
        <taxon>Coccomyxa subellipsoidea</taxon>
    </lineage>
</organism>
<name>I0Z6H0_COCSC</name>
<dbReference type="InterPro" id="IPR042121">
    <property type="entry name" value="MutL_C_regsub"/>
</dbReference>
<dbReference type="GO" id="GO:0005524">
    <property type="term" value="F:ATP binding"/>
    <property type="evidence" value="ECO:0007669"/>
    <property type="project" value="InterPro"/>
</dbReference>
<accession>I0Z6H0</accession>
<protein>
    <recommendedName>
        <fullName evidence="1">MutL C-terminal dimerisation domain-containing protein</fullName>
    </recommendedName>
</protein>
<dbReference type="PANTHER" id="PTHR10073:SF52">
    <property type="entry name" value="MISMATCH REPAIR ENDONUCLEASE PMS2"/>
    <property type="match status" value="1"/>
</dbReference>
<dbReference type="InterPro" id="IPR042120">
    <property type="entry name" value="MutL_C_dimsub"/>
</dbReference>
<dbReference type="InterPro" id="IPR014790">
    <property type="entry name" value="MutL_C"/>
</dbReference>
<dbReference type="eggNOG" id="KOG1978">
    <property type="taxonomic scope" value="Eukaryota"/>
</dbReference>
<reference evidence="2 3" key="1">
    <citation type="journal article" date="2012" name="Genome Biol.">
        <title>The genome of the polar eukaryotic microalga coccomyxa subellipsoidea reveals traits of cold adaptation.</title>
        <authorList>
            <person name="Blanc G."/>
            <person name="Agarkova I."/>
            <person name="Grimwood J."/>
            <person name="Kuo A."/>
            <person name="Brueggeman A."/>
            <person name="Dunigan D."/>
            <person name="Gurnon J."/>
            <person name="Ladunga I."/>
            <person name="Lindquist E."/>
            <person name="Lucas S."/>
            <person name="Pangilinan J."/>
            <person name="Proschold T."/>
            <person name="Salamov A."/>
            <person name="Schmutz J."/>
            <person name="Weeks D."/>
            <person name="Yamada T."/>
            <person name="Claverie J.M."/>
            <person name="Grigoriev I."/>
            <person name="Van Etten J."/>
            <person name="Lomsadze A."/>
            <person name="Borodovsky M."/>
        </authorList>
    </citation>
    <scope>NUCLEOTIDE SEQUENCE [LARGE SCALE GENOMIC DNA]</scope>
    <source>
        <strain evidence="2 3">C-169</strain>
    </source>
</reference>
<dbReference type="SUPFAM" id="SSF118116">
    <property type="entry name" value="DNA mismatch repair protein MutL"/>
    <property type="match status" value="1"/>
</dbReference>
<proteinExistence type="predicted"/>
<dbReference type="EMBL" id="AGSI01000003">
    <property type="protein sequence ID" value="EIE26239.1"/>
    <property type="molecule type" value="Genomic_DNA"/>
</dbReference>
<evidence type="ECO:0000259" key="1">
    <source>
        <dbReference type="SMART" id="SM00853"/>
    </source>
</evidence>
<dbReference type="Pfam" id="PF08676">
    <property type="entry name" value="MutL_C"/>
    <property type="match status" value="1"/>
</dbReference>
<dbReference type="Gene3D" id="3.30.1370.100">
    <property type="entry name" value="MutL, C-terminal domain, regulatory subdomain"/>
    <property type="match status" value="1"/>
</dbReference>
<dbReference type="InterPro" id="IPR038973">
    <property type="entry name" value="MutL/Mlh/Pms-like"/>
</dbReference>
<comment type="caution">
    <text evidence="2">The sequence shown here is derived from an EMBL/GenBank/DDBJ whole genome shotgun (WGS) entry which is preliminary data.</text>
</comment>
<dbReference type="PANTHER" id="PTHR10073">
    <property type="entry name" value="DNA MISMATCH REPAIR PROTEIN MLH, PMS, MUTL"/>
    <property type="match status" value="1"/>
</dbReference>
<dbReference type="Proteomes" id="UP000007264">
    <property type="component" value="Unassembled WGS sequence"/>
</dbReference>
<dbReference type="GO" id="GO:0032389">
    <property type="term" value="C:MutLalpha complex"/>
    <property type="evidence" value="ECO:0007669"/>
    <property type="project" value="TreeGrafter"/>
</dbReference>
<dbReference type="RefSeq" id="XP_005650783.1">
    <property type="nucleotide sequence ID" value="XM_005650726.1"/>
</dbReference>
<dbReference type="SMART" id="SM00853">
    <property type="entry name" value="MutL_C"/>
    <property type="match status" value="1"/>
</dbReference>
<dbReference type="GO" id="GO:0006298">
    <property type="term" value="P:mismatch repair"/>
    <property type="evidence" value="ECO:0007669"/>
    <property type="project" value="InterPro"/>
</dbReference>
<dbReference type="InterPro" id="IPR037198">
    <property type="entry name" value="MutL_C_sf"/>
</dbReference>
<dbReference type="Gene3D" id="3.30.1540.20">
    <property type="entry name" value="MutL, C-terminal domain, dimerisation subdomain"/>
    <property type="match status" value="1"/>
</dbReference>
<dbReference type="GO" id="GO:0016887">
    <property type="term" value="F:ATP hydrolysis activity"/>
    <property type="evidence" value="ECO:0007669"/>
    <property type="project" value="InterPro"/>
</dbReference>
<evidence type="ECO:0000313" key="3">
    <source>
        <dbReference type="Proteomes" id="UP000007264"/>
    </source>
</evidence>
<gene>
    <name evidence="2" type="ORF">COCSUDRAFT_83614</name>
</gene>